<sequence>MAVGITALAFGLAITVLAFATGHLSGGQINPAVTLGLLLAGELSPAQGLVNGAAQGGGCIFGAFLVRCLLPGGSHSTLGTNALAPGVSVGNAATGEIIMTFTLVLVVLETVKNKRSTVRNIAPLAIGFAVFTAHAVLLPIDGCCINPARWFGPAVVSGTWAGYAWVFGVCPYIGAIIAVPFHLFFKSDWDTGKRSGDPLNVAAGMNSITQNSSLMGVDSPKLPGERTPEPI</sequence>
<dbReference type="GO" id="GO:0015250">
    <property type="term" value="F:water channel activity"/>
    <property type="evidence" value="ECO:0007669"/>
    <property type="project" value="TreeGrafter"/>
</dbReference>
<dbReference type="InterPro" id="IPR022357">
    <property type="entry name" value="MIP_CS"/>
</dbReference>
<feature type="transmembrane region" description="Helical" evidence="10">
    <location>
        <begin position="160"/>
        <end position="185"/>
    </location>
</feature>
<organism evidence="11 12">
    <name type="scientific">Prototheca wickerhamii</name>
    <dbReference type="NCBI Taxonomy" id="3111"/>
    <lineage>
        <taxon>Eukaryota</taxon>
        <taxon>Viridiplantae</taxon>
        <taxon>Chlorophyta</taxon>
        <taxon>core chlorophytes</taxon>
        <taxon>Trebouxiophyceae</taxon>
        <taxon>Chlorellales</taxon>
        <taxon>Chlorellaceae</taxon>
        <taxon>Prototheca</taxon>
    </lineage>
</organism>
<dbReference type="Proteomes" id="UP001255856">
    <property type="component" value="Unassembled WGS sequence"/>
</dbReference>
<dbReference type="EMBL" id="JASFZW010000010">
    <property type="protein sequence ID" value="KAK2076435.1"/>
    <property type="molecule type" value="Genomic_DNA"/>
</dbReference>
<reference evidence="11" key="1">
    <citation type="submission" date="2021-01" db="EMBL/GenBank/DDBJ databases">
        <authorList>
            <person name="Eckstrom K.M.E."/>
        </authorList>
    </citation>
    <scope>NUCLEOTIDE SEQUENCE</scope>
    <source>
        <strain evidence="11">UVCC 0001</strain>
    </source>
</reference>
<protein>
    <recommendedName>
        <fullName evidence="13">Aquaporin</fullName>
    </recommendedName>
</protein>
<accession>A0AAD9IFV0</accession>
<dbReference type="Pfam" id="PF00230">
    <property type="entry name" value="MIP"/>
    <property type="match status" value="1"/>
</dbReference>
<dbReference type="PRINTS" id="PR00783">
    <property type="entry name" value="MINTRINSICP"/>
</dbReference>
<evidence type="ECO:0000313" key="11">
    <source>
        <dbReference type="EMBL" id="KAK2076435.1"/>
    </source>
</evidence>
<evidence type="ECO:0000256" key="5">
    <source>
        <dbReference type="ARBA" id="ARBA00022692"/>
    </source>
</evidence>
<keyword evidence="4" id="KW-1003">Cell membrane</keyword>
<dbReference type="InterPro" id="IPR000425">
    <property type="entry name" value="MIP"/>
</dbReference>
<comment type="similarity">
    <text evidence="2 8">Belongs to the MIP/aquaporin (TC 1.A.8) family.</text>
</comment>
<name>A0AAD9IFV0_PROWI</name>
<keyword evidence="7 10" id="KW-0472">Membrane</keyword>
<evidence type="ECO:0000256" key="4">
    <source>
        <dbReference type="ARBA" id="ARBA00022475"/>
    </source>
</evidence>
<evidence type="ECO:0000256" key="8">
    <source>
        <dbReference type="RuleBase" id="RU000477"/>
    </source>
</evidence>
<evidence type="ECO:0000256" key="3">
    <source>
        <dbReference type="ARBA" id="ARBA00022448"/>
    </source>
</evidence>
<evidence type="ECO:0008006" key="13">
    <source>
        <dbReference type="Google" id="ProtNLM"/>
    </source>
</evidence>
<evidence type="ECO:0000256" key="2">
    <source>
        <dbReference type="ARBA" id="ARBA00006175"/>
    </source>
</evidence>
<keyword evidence="6 10" id="KW-1133">Transmembrane helix</keyword>
<dbReference type="GO" id="GO:0005886">
    <property type="term" value="C:plasma membrane"/>
    <property type="evidence" value="ECO:0007669"/>
    <property type="project" value="UniProtKB-SubCell"/>
</dbReference>
<dbReference type="AlphaFoldDB" id="A0AAD9IFV0"/>
<feature type="transmembrane region" description="Helical" evidence="10">
    <location>
        <begin position="120"/>
        <end position="140"/>
    </location>
</feature>
<evidence type="ECO:0000256" key="9">
    <source>
        <dbReference type="SAM" id="MobiDB-lite"/>
    </source>
</evidence>
<evidence type="ECO:0000256" key="6">
    <source>
        <dbReference type="ARBA" id="ARBA00022989"/>
    </source>
</evidence>
<keyword evidence="12" id="KW-1185">Reference proteome</keyword>
<dbReference type="InterPro" id="IPR034294">
    <property type="entry name" value="Aquaporin_transptr"/>
</dbReference>
<evidence type="ECO:0000256" key="10">
    <source>
        <dbReference type="SAM" id="Phobius"/>
    </source>
</evidence>
<dbReference type="SUPFAM" id="SSF81338">
    <property type="entry name" value="Aquaporin-like"/>
    <property type="match status" value="1"/>
</dbReference>
<keyword evidence="3 8" id="KW-0813">Transport</keyword>
<dbReference type="PANTHER" id="PTHR19139:SF199">
    <property type="entry name" value="MIP17260P"/>
    <property type="match status" value="1"/>
</dbReference>
<evidence type="ECO:0000256" key="1">
    <source>
        <dbReference type="ARBA" id="ARBA00004651"/>
    </source>
</evidence>
<evidence type="ECO:0000256" key="7">
    <source>
        <dbReference type="ARBA" id="ARBA00023136"/>
    </source>
</evidence>
<comment type="subcellular location">
    <subcellularLocation>
        <location evidence="1">Cell membrane</location>
        <topology evidence="1">Multi-pass membrane protein</topology>
    </subcellularLocation>
</comment>
<gene>
    <name evidence="11" type="ORF">QBZ16_000960</name>
</gene>
<feature type="region of interest" description="Disordered" evidence="9">
    <location>
        <begin position="211"/>
        <end position="231"/>
    </location>
</feature>
<keyword evidence="5 8" id="KW-0812">Transmembrane</keyword>
<evidence type="ECO:0000313" key="12">
    <source>
        <dbReference type="Proteomes" id="UP001255856"/>
    </source>
</evidence>
<dbReference type="InterPro" id="IPR023271">
    <property type="entry name" value="Aquaporin-like"/>
</dbReference>
<dbReference type="Gene3D" id="1.20.1080.10">
    <property type="entry name" value="Glycerol uptake facilitator protein"/>
    <property type="match status" value="1"/>
</dbReference>
<comment type="caution">
    <text evidence="11">The sequence shown here is derived from an EMBL/GenBank/DDBJ whole genome shotgun (WGS) entry which is preliminary data.</text>
</comment>
<feature type="transmembrane region" description="Helical" evidence="10">
    <location>
        <begin position="89"/>
        <end position="108"/>
    </location>
</feature>
<dbReference type="PROSITE" id="PS00221">
    <property type="entry name" value="MIP"/>
    <property type="match status" value="1"/>
</dbReference>
<dbReference type="PANTHER" id="PTHR19139">
    <property type="entry name" value="AQUAPORIN TRANSPORTER"/>
    <property type="match status" value="1"/>
</dbReference>
<proteinExistence type="inferred from homology"/>